<gene>
    <name evidence="2" type="ORF">EV421DRAFT_1909554</name>
</gene>
<feature type="transmembrane region" description="Helical" evidence="1">
    <location>
        <begin position="15"/>
        <end position="36"/>
    </location>
</feature>
<organism evidence="2 3">
    <name type="scientific">Armillaria borealis</name>
    <dbReference type="NCBI Taxonomy" id="47425"/>
    <lineage>
        <taxon>Eukaryota</taxon>
        <taxon>Fungi</taxon>
        <taxon>Dikarya</taxon>
        <taxon>Basidiomycota</taxon>
        <taxon>Agaricomycotina</taxon>
        <taxon>Agaricomycetes</taxon>
        <taxon>Agaricomycetidae</taxon>
        <taxon>Agaricales</taxon>
        <taxon>Marasmiineae</taxon>
        <taxon>Physalacriaceae</taxon>
        <taxon>Armillaria</taxon>
    </lineage>
</organism>
<keyword evidence="1" id="KW-1133">Transmembrane helix</keyword>
<evidence type="ECO:0000313" key="2">
    <source>
        <dbReference type="EMBL" id="KAK0434244.1"/>
    </source>
</evidence>
<evidence type="ECO:0000256" key="1">
    <source>
        <dbReference type="SAM" id="Phobius"/>
    </source>
</evidence>
<sequence>MPTTPSPTKKIRRCFFFSLAFVIVVPITCIILGVTLHPTQFQYNAREPTSDDGIRERKVRLHADLISAGLKQGMMVLEWDFTGDTCNPKVSECANVNIYFDANLLQHSDTNSNELSDNNRPTIPTFIWNVTAVVLDPILSNAPTFQTKLIVFRPYDYLSHSVSHTRASEVYYPFDRYLAAVYAFANEASTNETVRLSLESTSGLAVGLKISADVMNTSGLVEEGIPEIVAAEVILQRGTLIKWYCMVITIIFWLITLTICLVMIMTVGFGFQQRNEIVVIPVGTVFAFTQLRSTMPGAPEGFGDILVYHSFSFPRLALQRAAALIAHSFTQRRAPHPGDNDEFRRMVTDGHELKRSLAAGSLGLDSKGGMADDIPEGVLDVWAEVPS</sequence>
<keyword evidence="1" id="KW-0472">Membrane</keyword>
<feature type="transmembrane region" description="Helical" evidence="1">
    <location>
        <begin position="243"/>
        <end position="271"/>
    </location>
</feature>
<proteinExistence type="predicted"/>
<comment type="caution">
    <text evidence="2">The sequence shown here is derived from an EMBL/GenBank/DDBJ whole genome shotgun (WGS) entry which is preliminary data.</text>
</comment>
<evidence type="ECO:0000313" key="3">
    <source>
        <dbReference type="Proteomes" id="UP001175226"/>
    </source>
</evidence>
<keyword evidence="1" id="KW-0812">Transmembrane</keyword>
<keyword evidence="3" id="KW-1185">Reference proteome</keyword>
<dbReference type="AlphaFoldDB" id="A0AA39J3N4"/>
<dbReference type="Proteomes" id="UP001175226">
    <property type="component" value="Unassembled WGS sequence"/>
</dbReference>
<dbReference type="EMBL" id="JAUEPT010000073">
    <property type="protein sequence ID" value="KAK0434244.1"/>
    <property type="molecule type" value="Genomic_DNA"/>
</dbReference>
<name>A0AA39J3N4_9AGAR</name>
<accession>A0AA39J3N4</accession>
<reference evidence="2" key="1">
    <citation type="submission" date="2023-06" db="EMBL/GenBank/DDBJ databases">
        <authorList>
            <consortium name="Lawrence Berkeley National Laboratory"/>
            <person name="Ahrendt S."/>
            <person name="Sahu N."/>
            <person name="Indic B."/>
            <person name="Wong-Bajracharya J."/>
            <person name="Merenyi Z."/>
            <person name="Ke H.-M."/>
            <person name="Monk M."/>
            <person name="Kocsube S."/>
            <person name="Drula E."/>
            <person name="Lipzen A."/>
            <person name="Balint B."/>
            <person name="Henrissat B."/>
            <person name="Andreopoulos B."/>
            <person name="Martin F.M."/>
            <person name="Harder C.B."/>
            <person name="Rigling D."/>
            <person name="Ford K.L."/>
            <person name="Foster G.D."/>
            <person name="Pangilinan J."/>
            <person name="Papanicolaou A."/>
            <person name="Barry K."/>
            <person name="LaButti K."/>
            <person name="Viragh M."/>
            <person name="Koriabine M."/>
            <person name="Yan M."/>
            <person name="Riley R."/>
            <person name="Champramary S."/>
            <person name="Plett K.L."/>
            <person name="Tsai I.J."/>
            <person name="Slot J."/>
            <person name="Sipos G."/>
            <person name="Plett J."/>
            <person name="Nagy L.G."/>
            <person name="Grigoriev I.V."/>
        </authorList>
    </citation>
    <scope>NUCLEOTIDE SEQUENCE</scope>
    <source>
        <strain evidence="2">FPL87.14</strain>
    </source>
</reference>
<protein>
    <submittedName>
        <fullName evidence="2">Uncharacterized protein</fullName>
    </submittedName>
</protein>